<proteinExistence type="predicted"/>
<reference evidence="1 2" key="1">
    <citation type="submission" date="2019-09" db="EMBL/GenBank/DDBJ databases">
        <title>Genome sequence of Clostridium sp. EA1.</title>
        <authorList>
            <person name="Poehlein A."/>
            <person name="Bengelsdorf F.R."/>
            <person name="Daniel R."/>
        </authorList>
    </citation>
    <scope>NUCLEOTIDE SEQUENCE [LARGE SCALE GENOMIC DNA]</scope>
    <source>
        <strain evidence="1 2">EA1</strain>
    </source>
</reference>
<accession>A0A6N8HWU3</accession>
<sequence length="51" mass="5914">MSSDTHFTRENLDFYLRELAKEYRKLGGKNMPAEVILIAARPSWLIMASEI</sequence>
<dbReference type="RefSeq" id="WP_233452708.1">
    <property type="nucleotide sequence ID" value="NZ_VWXL01000024.1"/>
</dbReference>
<dbReference type="EMBL" id="VWXL01000024">
    <property type="protein sequence ID" value="MVB10276.1"/>
    <property type="molecule type" value="Genomic_DNA"/>
</dbReference>
<dbReference type="Proteomes" id="UP000469440">
    <property type="component" value="Unassembled WGS sequence"/>
</dbReference>
<gene>
    <name evidence="1" type="ORF">CAFE_09580</name>
</gene>
<name>A0A6N8HWU3_9FIRM</name>
<protein>
    <submittedName>
        <fullName evidence="1">Uncharacterized protein</fullName>
    </submittedName>
</protein>
<evidence type="ECO:0000313" key="1">
    <source>
        <dbReference type="EMBL" id="MVB10276.1"/>
    </source>
</evidence>
<keyword evidence="2" id="KW-1185">Reference proteome</keyword>
<dbReference type="AlphaFoldDB" id="A0A6N8HWU3"/>
<evidence type="ECO:0000313" key="2">
    <source>
        <dbReference type="Proteomes" id="UP000469440"/>
    </source>
</evidence>
<organism evidence="1 2">
    <name type="scientific">Caproicibacter fermentans</name>
    <dbReference type="NCBI Taxonomy" id="2576756"/>
    <lineage>
        <taxon>Bacteria</taxon>
        <taxon>Bacillati</taxon>
        <taxon>Bacillota</taxon>
        <taxon>Clostridia</taxon>
        <taxon>Eubacteriales</taxon>
        <taxon>Acutalibacteraceae</taxon>
        <taxon>Caproicibacter</taxon>
    </lineage>
</organism>
<comment type="caution">
    <text evidence="1">The sequence shown here is derived from an EMBL/GenBank/DDBJ whole genome shotgun (WGS) entry which is preliminary data.</text>
</comment>